<gene>
    <name evidence="9" type="ORF">DEW08_04160</name>
</gene>
<dbReference type="InterPro" id="IPR009056">
    <property type="entry name" value="Cyt_c-like_dom"/>
</dbReference>
<dbReference type="PROSITE" id="PS51007">
    <property type="entry name" value="CYTC"/>
    <property type="match status" value="1"/>
</dbReference>
<keyword evidence="10" id="KW-1185">Reference proteome</keyword>
<feature type="chain" id="PRO_5015597009" evidence="7">
    <location>
        <begin position="23"/>
        <end position="107"/>
    </location>
</feature>
<keyword evidence="3 6" id="KW-0479">Metal-binding</keyword>
<sequence length="107" mass="11290">MRVMWSAVLLLALAGHPTGVLAGDAKAGRQKALQCQTCHGLDGVAKIPEAPNLAGQQEGYLRKALRDYKTGARKNEMMSVVAPALSDADIDDLAAYFSGIPVEVKAP</sequence>
<dbReference type="OrthoDB" id="9808603at2"/>
<protein>
    <submittedName>
        <fullName evidence="9">Cytochrome C554</fullName>
    </submittedName>
</protein>
<dbReference type="GO" id="GO:0046872">
    <property type="term" value="F:metal ion binding"/>
    <property type="evidence" value="ECO:0007669"/>
    <property type="project" value="UniProtKB-KW"/>
</dbReference>
<dbReference type="GO" id="GO:0020037">
    <property type="term" value="F:heme binding"/>
    <property type="evidence" value="ECO:0007669"/>
    <property type="project" value="InterPro"/>
</dbReference>
<evidence type="ECO:0000313" key="10">
    <source>
        <dbReference type="Proteomes" id="UP000245629"/>
    </source>
</evidence>
<dbReference type="GO" id="GO:0009055">
    <property type="term" value="F:electron transfer activity"/>
    <property type="evidence" value="ECO:0007669"/>
    <property type="project" value="InterPro"/>
</dbReference>
<keyword evidence="2 6" id="KW-0349">Heme</keyword>
<reference evidence="10" key="1">
    <citation type="submission" date="2018-05" db="EMBL/GenBank/DDBJ databases">
        <title>Azospirillum thermophila sp. nov., a novel isolated from hot spring.</title>
        <authorList>
            <person name="Zhao Z."/>
        </authorList>
    </citation>
    <scope>NUCLEOTIDE SEQUENCE [LARGE SCALE GENOMIC DNA]</scope>
    <source>
        <strain evidence="10">CFH 70021</strain>
    </source>
</reference>
<name>A0A2S2CLT6_9PROT</name>
<feature type="domain" description="Cytochrome c" evidence="8">
    <location>
        <begin position="23"/>
        <end position="101"/>
    </location>
</feature>
<dbReference type="PANTHER" id="PTHR33751">
    <property type="entry name" value="CBB3-TYPE CYTOCHROME C OXIDASE SUBUNIT FIXP"/>
    <property type="match status" value="1"/>
</dbReference>
<feature type="signal peptide" evidence="7">
    <location>
        <begin position="1"/>
        <end position="22"/>
    </location>
</feature>
<dbReference type="RefSeq" id="WP_109324708.1">
    <property type="nucleotide sequence ID" value="NZ_CP029352.1"/>
</dbReference>
<dbReference type="PANTHER" id="PTHR33751:SF9">
    <property type="entry name" value="CYTOCHROME C4"/>
    <property type="match status" value="1"/>
</dbReference>
<dbReference type="EMBL" id="CP029352">
    <property type="protein sequence ID" value="AWK85464.1"/>
    <property type="molecule type" value="Genomic_DNA"/>
</dbReference>
<dbReference type="KEGG" id="azz:DEW08_04160"/>
<dbReference type="Pfam" id="PF00034">
    <property type="entry name" value="Cytochrom_C"/>
    <property type="match status" value="1"/>
</dbReference>
<keyword evidence="7" id="KW-0732">Signal</keyword>
<keyword evidence="1" id="KW-0813">Transport</keyword>
<evidence type="ECO:0000256" key="4">
    <source>
        <dbReference type="ARBA" id="ARBA00022982"/>
    </source>
</evidence>
<proteinExistence type="predicted"/>
<keyword evidence="4" id="KW-0249">Electron transport</keyword>
<evidence type="ECO:0000256" key="7">
    <source>
        <dbReference type="SAM" id="SignalP"/>
    </source>
</evidence>
<evidence type="ECO:0000256" key="1">
    <source>
        <dbReference type="ARBA" id="ARBA00022448"/>
    </source>
</evidence>
<dbReference type="AlphaFoldDB" id="A0A2S2CLT6"/>
<organism evidence="9 10">
    <name type="scientific">Azospirillum thermophilum</name>
    <dbReference type="NCBI Taxonomy" id="2202148"/>
    <lineage>
        <taxon>Bacteria</taxon>
        <taxon>Pseudomonadati</taxon>
        <taxon>Pseudomonadota</taxon>
        <taxon>Alphaproteobacteria</taxon>
        <taxon>Rhodospirillales</taxon>
        <taxon>Azospirillaceae</taxon>
        <taxon>Azospirillum</taxon>
    </lineage>
</organism>
<dbReference type="InterPro" id="IPR036909">
    <property type="entry name" value="Cyt_c-like_dom_sf"/>
</dbReference>
<evidence type="ECO:0000256" key="3">
    <source>
        <dbReference type="ARBA" id="ARBA00022723"/>
    </source>
</evidence>
<dbReference type="Gene3D" id="1.10.760.10">
    <property type="entry name" value="Cytochrome c-like domain"/>
    <property type="match status" value="1"/>
</dbReference>
<keyword evidence="5 6" id="KW-0408">Iron</keyword>
<evidence type="ECO:0000313" key="9">
    <source>
        <dbReference type="EMBL" id="AWK85464.1"/>
    </source>
</evidence>
<dbReference type="SUPFAM" id="SSF46626">
    <property type="entry name" value="Cytochrome c"/>
    <property type="match status" value="1"/>
</dbReference>
<dbReference type="InterPro" id="IPR050597">
    <property type="entry name" value="Cytochrome_c_Oxidase_Subunit"/>
</dbReference>
<evidence type="ECO:0000256" key="5">
    <source>
        <dbReference type="ARBA" id="ARBA00023004"/>
    </source>
</evidence>
<accession>A0A2S2CLT6</accession>
<evidence type="ECO:0000256" key="2">
    <source>
        <dbReference type="ARBA" id="ARBA00022617"/>
    </source>
</evidence>
<evidence type="ECO:0000256" key="6">
    <source>
        <dbReference type="PROSITE-ProRule" id="PRU00433"/>
    </source>
</evidence>
<evidence type="ECO:0000259" key="8">
    <source>
        <dbReference type="PROSITE" id="PS51007"/>
    </source>
</evidence>
<dbReference type="Proteomes" id="UP000245629">
    <property type="component" value="Chromosome 1"/>
</dbReference>